<evidence type="ECO:0000256" key="2">
    <source>
        <dbReference type="ARBA" id="ARBA00022679"/>
    </source>
</evidence>
<dbReference type="Gene3D" id="3.40.50.2000">
    <property type="entry name" value="Glycogen Phosphorylase B"/>
    <property type="match status" value="2"/>
</dbReference>
<dbReference type="Pfam" id="PF13439">
    <property type="entry name" value="Glyco_transf_4"/>
    <property type="match status" value="1"/>
</dbReference>
<dbReference type="RefSeq" id="WP_021010763.1">
    <property type="nucleotide sequence ID" value="NZ_ASHR01000026.1"/>
</dbReference>
<dbReference type="GO" id="GO:0016757">
    <property type="term" value="F:glycosyltransferase activity"/>
    <property type="evidence" value="ECO:0007669"/>
    <property type="project" value="UniProtKB-KW"/>
</dbReference>
<dbReference type="EMBL" id="ASHR01000026">
    <property type="protein sequence ID" value="ERG64095.1"/>
    <property type="molecule type" value="Genomic_DNA"/>
</dbReference>
<dbReference type="SUPFAM" id="SSF53756">
    <property type="entry name" value="UDP-Glycosyltransferase/glycogen phosphorylase"/>
    <property type="match status" value="1"/>
</dbReference>
<evidence type="ECO:0000313" key="6">
    <source>
        <dbReference type="Proteomes" id="UP000016462"/>
    </source>
</evidence>
<dbReference type="OrthoDB" id="9809227at2"/>
<keyword evidence="2" id="KW-0808">Transferase</keyword>
<evidence type="ECO:0000313" key="5">
    <source>
        <dbReference type="EMBL" id="ERG64095.1"/>
    </source>
</evidence>
<dbReference type="InterPro" id="IPR001296">
    <property type="entry name" value="Glyco_trans_1"/>
</dbReference>
<protein>
    <submittedName>
        <fullName evidence="5">Uncharacterized protein</fullName>
    </submittedName>
</protein>
<comment type="caution">
    <text evidence="5">The sequence shown here is derived from an EMBL/GenBank/DDBJ whole genome shotgun (WGS) entry which is preliminary data.</text>
</comment>
<feature type="domain" description="Glycosyl transferase family 1" evidence="3">
    <location>
        <begin position="192"/>
        <end position="328"/>
    </location>
</feature>
<feature type="domain" description="Glycosyltransferase subfamily 4-like N-terminal" evidence="4">
    <location>
        <begin position="21"/>
        <end position="179"/>
    </location>
</feature>
<evidence type="ECO:0000256" key="1">
    <source>
        <dbReference type="ARBA" id="ARBA00022676"/>
    </source>
</evidence>
<evidence type="ECO:0000259" key="4">
    <source>
        <dbReference type="Pfam" id="PF13439"/>
    </source>
</evidence>
<dbReference type="PANTHER" id="PTHR12526:SF595">
    <property type="entry name" value="BLL5217 PROTEIN"/>
    <property type="match status" value="1"/>
</dbReference>
<dbReference type="Proteomes" id="UP000016462">
    <property type="component" value="Unassembled WGS sequence"/>
</dbReference>
<proteinExistence type="predicted"/>
<reference evidence="5 6" key="1">
    <citation type="journal article" date="2013" name="Genome Announc.">
        <title>First draft genome sequence from a member of the genus agrococcus, isolated from modern microbialites.</title>
        <authorList>
            <person name="White R.A.III."/>
            <person name="Grassa C.J."/>
            <person name="Suttle C.A."/>
        </authorList>
    </citation>
    <scope>NUCLEOTIDE SEQUENCE [LARGE SCALE GENOMIC DNA]</scope>
    <source>
        <strain evidence="5 6">RW1</strain>
    </source>
</reference>
<name>U1MTV1_9MICO</name>
<keyword evidence="6" id="KW-1185">Reference proteome</keyword>
<keyword evidence="1" id="KW-0328">Glycosyltransferase</keyword>
<organism evidence="5 6">
    <name type="scientific">Agrococcus pavilionensis RW1</name>
    <dbReference type="NCBI Taxonomy" id="1330458"/>
    <lineage>
        <taxon>Bacteria</taxon>
        <taxon>Bacillati</taxon>
        <taxon>Actinomycetota</taxon>
        <taxon>Actinomycetes</taxon>
        <taxon>Micrococcales</taxon>
        <taxon>Microbacteriaceae</taxon>
        <taxon>Agrococcus</taxon>
    </lineage>
</organism>
<gene>
    <name evidence="5" type="ORF">L332_06455</name>
</gene>
<dbReference type="CDD" id="cd03802">
    <property type="entry name" value="GT4_AviGT4-like"/>
    <property type="match status" value="1"/>
</dbReference>
<evidence type="ECO:0000259" key="3">
    <source>
        <dbReference type="Pfam" id="PF00534"/>
    </source>
</evidence>
<sequence>MSGLRICLIASSRFPVAEPFVGGLEAHTHALARALIERGHSVTLFAGEGSDPALGARTLVAERFEPSPGARRDVGAPPLQWMQEHHAYLALCLELAATGADRFDVIHNNSLHHLPVAMSSAIEVPMLTTLHTPPTPWLESALPYASERSRFVAVSGFTARQWQDSVRASVVLNGVDTARWRPGPGGGPAIWFGRLVPEKAPHLAIRAAQLAGMPLDLAGPVLDDAYFEAEVAPHLGSREGSPRIRYLGHLGSVELAERVGEASVTVVTPSWDEPYGLVAAESMAAGTPVAALARGGLTEVISPESGRLCHSEDSAELARAMREASALSRAETRAHAVAHCSIEAMVEAYERCYASLADDRRAA</sequence>
<dbReference type="Pfam" id="PF00534">
    <property type="entry name" value="Glycos_transf_1"/>
    <property type="match status" value="1"/>
</dbReference>
<dbReference type="InterPro" id="IPR028098">
    <property type="entry name" value="Glyco_trans_4-like_N"/>
</dbReference>
<dbReference type="AlphaFoldDB" id="U1MTV1"/>
<accession>U1MTV1</accession>
<dbReference type="PANTHER" id="PTHR12526">
    <property type="entry name" value="GLYCOSYLTRANSFERASE"/>
    <property type="match status" value="1"/>
</dbReference>